<accession>A0A8J7RCF3</accession>
<reference evidence="3" key="1">
    <citation type="submission" date="2021-03" db="EMBL/GenBank/DDBJ databases">
        <title>Genomic Encyclopedia of Type Strains, Phase IV (KMG-V): Genome sequencing to study the core and pangenomes of soil and plant-associated prokaryotes.</title>
        <authorList>
            <person name="Whitman W."/>
        </authorList>
    </citation>
    <scope>NUCLEOTIDE SEQUENCE</scope>
    <source>
        <strain evidence="3">C4</strain>
    </source>
</reference>
<evidence type="ECO:0000313" key="3">
    <source>
        <dbReference type="EMBL" id="MBP2200672.1"/>
    </source>
</evidence>
<protein>
    <recommendedName>
        <fullName evidence="2">Clathrin/coatomer adaptor adaptin-like N-terminal domain-containing protein</fullName>
    </recommendedName>
</protein>
<dbReference type="GO" id="GO:0030117">
    <property type="term" value="C:membrane coat"/>
    <property type="evidence" value="ECO:0007669"/>
    <property type="project" value="InterPro"/>
</dbReference>
<dbReference type="GO" id="GO:0006886">
    <property type="term" value="P:intracellular protein transport"/>
    <property type="evidence" value="ECO:0007669"/>
    <property type="project" value="InterPro"/>
</dbReference>
<keyword evidence="1" id="KW-0175">Coiled coil</keyword>
<dbReference type="EMBL" id="JAGGMV010000001">
    <property type="protein sequence ID" value="MBP2200672.1"/>
    <property type="molecule type" value="Genomic_DNA"/>
</dbReference>
<dbReference type="InterPro" id="IPR016024">
    <property type="entry name" value="ARM-type_fold"/>
</dbReference>
<feature type="coiled-coil region" evidence="1">
    <location>
        <begin position="445"/>
        <end position="501"/>
    </location>
</feature>
<dbReference type="SUPFAM" id="SSF48371">
    <property type="entry name" value="ARM repeat"/>
    <property type="match status" value="1"/>
</dbReference>
<organism evidence="3 4">
    <name type="scientific">Methanococcus voltae</name>
    <dbReference type="NCBI Taxonomy" id="2188"/>
    <lineage>
        <taxon>Archaea</taxon>
        <taxon>Methanobacteriati</taxon>
        <taxon>Methanobacteriota</taxon>
        <taxon>Methanomada group</taxon>
        <taxon>Methanococci</taxon>
        <taxon>Methanococcales</taxon>
        <taxon>Methanococcaceae</taxon>
        <taxon>Methanococcus</taxon>
    </lineage>
</organism>
<dbReference type="Gene3D" id="1.25.10.10">
    <property type="entry name" value="Leucine-rich Repeat Variant"/>
    <property type="match status" value="2"/>
</dbReference>
<dbReference type="AlphaFoldDB" id="A0A8J7RCF3"/>
<feature type="domain" description="Clathrin/coatomer adaptor adaptin-like N-terminal" evidence="2">
    <location>
        <begin position="62"/>
        <end position="345"/>
    </location>
</feature>
<proteinExistence type="predicted"/>
<dbReference type="Proteomes" id="UP000740329">
    <property type="component" value="Unassembled WGS sequence"/>
</dbReference>
<dbReference type="InterPro" id="IPR002553">
    <property type="entry name" value="Clathrin/coatomer_adapt-like_N"/>
</dbReference>
<evidence type="ECO:0000259" key="2">
    <source>
        <dbReference type="Pfam" id="PF01602"/>
    </source>
</evidence>
<sequence length="592" mass="68915">MMNGYKDDEKYFDMKVNLNLNNIGEFKNFREILFSGKFSIENPKIINKLIPEYKKSLHKDFKFKWATLKAMSIIVTAYPEHLKPLVPTIVEMLKDSDWRTRKNSLEFLGDAGLVCYELISEYMDHIIAMLDDENPNVVCSSAYTISKISLNPKCNNPKKLINLLNNKIKSKLLLIEILKNMSNINPELLKDSSNNLYEYLDDKNPEIVIKALEIIYNIKPKNISYTNAEKIILKMDSNNKDIKISALNTIAELSKLEPEKFQDIMPEIIEFIKYEERDVKIPAIDTLNNICHLSPSDVNELDLEVYIDTTDYELKYSVMTLLQTLSNLESKTAKKYRKIVEKTIEDDNDSIIKKSIAIMGNFGKFDKYCKDKYIPILKSKFLNSEYKKESTISLIKLGYVDKKIVELIFNCIKNINLEITFLKCVFEQYPYELLEDLKKHTIKIRDNLSLKLKNAKNKLVNANENIEKVITSQDIYDSEMLSNFEELISIAEYRLNEYENTNNRNIKLGQTLEISDEECVVLALKSECMEVELEDGRQVYIVPKDKSMQTILSNELLDFVDNNQDNEFDLYKLSHEIMIQSLIETTLKDKRV</sequence>
<dbReference type="Pfam" id="PF01602">
    <property type="entry name" value="Adaptin_N"/>
    <property type="match status" value="1"/>
</dbReference>
<dbReference type="RefSeq" id="WP_209590059.1">
    <property type="nucleotide sequence ID" value="NZ_JAGGMU010000001.1"/>
</dbReference>
<comment type="caution">
    <text evidence="3">The sequence shown here is derived from an EMBL/GenBank/DDBJ whole genome shotgun (WGS) entry which is preliminary data.</text>
</comment>
<dbReference type="GO" id="GO:0016192">
    <property type="term" value="P:vesicle-mediated transport"/>
    <property type="evidence" value="ECO:0007669"/>
    <property type="project" value="InterPro"/>
</dbReference>
<evidence type="ECO:0000256" key="1">
    <source>
        <dbReference type="SAM" id="Coils"/>
    </source>
</evidence>
<evidence type="ECO:0000313" key="4">
    <source>
        <dbReference type="Proteomes" id="UP000740329"/>
    </source>
</evidence>
<name>A0A8J7RCF3_METVO</name>
<dbReference type="InterPro" id="IPR011989">
    <property type="entry name" value="ARM-like"/>
</dbReference>
<dbReference type="OrthoDB" id="61994at2157"/>
<gene>
    <name evidence="3" type="ORF">J3E07_000070</name>
</gene>